<organism evidence="2 3">
    <name type="scientific">Modicisalibacter xianhensis</name>
    <dbReference type="NCBI Taxonomy" id="442341"/>
    <lineage>
        <taxon>Bacteria</taxon>
        <taxon>Pseudomonadati</taxon>
        <taxon>Pseudomonadota</taxon>
        <taxon>Gammaproteobacteria</taxon>
        <taxon>Oceanospirillales</taxon>
        <taxon>Halomonadaceae</taxon>
        <taxon>Modicisalibacter</taxon>
    </lineage>
</organism>
<dbReference type="AlphaFoldDB" id="A0A1I2XUI6"/>
<dbReference type="Proteomes" id="UP000199040">
    <property type="component" value="Unassembled WGS sequence"/>
</dbReference>
<name>A0A1I2XUI6_9GAMM</name>
<evidence type="ECO:0000313" key="3">
    <source>
        <dbReference type="Proteomes" id="UP000199040"/>
    </source>
</evidence>
<dbReference type="Gene3D" id="3.40.190.150">
    <property type="entry name" value="Bordetella uptake gene, domain 1"/>
    <property type="match status" value="1"/>
</dbReference>
<sequence length="352" mass="38742">MKLMTTPLRKLVCAVAIAGTAGVSMTSHAQEDCPVPGNLRVVIGSTSTGGDTYQNSSIVADHLAKKLDINAKVDAVGAMAGFRALDRSRNGNTVMIFHDQAYLGNLYGVKGYDNIFEKYTVGPTVAINPGNAYLVPKDSPYQNIDEVIAAAGEGEEIRVAIQPGGVSEIGFSALKNAVKLKHPGMEKNVVAVNTGSQADKNQLLFDDMADVINGSVQANEQYTRLPEDDQKAMRFVWLTARNDTIKQTNEEGMGKTTREDLLQYVNPNVTVPQSESQNFTFDKEFFFLYNKDMDPKLVSCIDNALEEIYAQGDIQEQQKKSFFIPNFKPSSEAQAYLKDKRDQYATIIENIQ</sequence>
<proteinExistence type="predicted"/>
<feature type="chain" id="PRO_5011481474" evidence="1">
    <location>
        <begin position="30"/>
        <end position="352"/>
    </location>
</feature>
<evidence type="ECO:0000313" key="2">
    <source>
        <dbReference type="EMBL" id="SFH15781.1"/>
    </source>
</evidence>
<dbReference type="EMBL" id="FOPY01000001">
    <property type="protein sequence ID" value="SFH15781.1"/>
    <property type="molecule type" value="Genomic_DNA"/>
</dbReference>
<feature type="signal peptide" evidence="1">
    <location>
        <begin position="1"/>
        <end position="29"/>
    </location>
</feature>
<dbReference type="SUPFAM" id="SSF53850">
    <property type="entry name" value="Periplasmic binding protein-like II"/>
    <property type="match status" value="1"/>
</dbReference>
<keyword evidence="2" id="KW-0675">Receptor</keyword>
<dbReference type="Gene3D" id="3.40.190.10">
    <property type="entry name" value="Periplasmic binding protein-like II"/>
    <property type="match status" value="1"/>
</dbReference>
<dbReference type="STRING" id="442341.SAMN04487959_1012"/>
<protein>
    <submittedName>
        <fullName evidence="2">Tripartite-type tricarboxylate transporter, receptor component TctC</fullName>
    </submittedName>
</protein>
<keyword evidence="3" id="KW-1185">Reference proteome</keyword>
<evidence type="ECO:0000256" key="1">
    <source>
        <dbReference type="SAM" id="SignalP"/>
    </source>
</evidence>
<accession>A0A1I2XUI6</accession>
<gene>
    <name evidence="2" type="ORF">SAMN04487959_1012</name>
</gene>
<keyword evidence="1" id="KW-0732">Signal</keyword>
<dbReference type="RefSeq" id="WP_244890821.1">
    <property type="nucleotide sequence ID" value="NZ_FOPY01000001.1"/>
</dbReference>
<dbReference type="InterPro" id="IPR042100">
    <property type="entry name" value="Bug_dom1"/>
</dbReference>
<reference evidence="2 3" key="1">
    <citation type="submission" date="2016-10" db="EMBL/GenBank/DDBJ databases">
        <authorList>
            <person name="de Groot N.N."/>
        </authorList>
    </citation>
    <scope>NUCLEOTIDE SEQUENCE [LARGE SCALE GENOMIC DNA]</scope>
    <source>
        <strain evidence="2 3">CGMCC 1.6848</strain>
    </source>
</reference>